<dbReference type="Proteomes" id="UP000009081">
    <property type="component" value="Plasmid megaplasmid"/>
</dbReference>
<dbReference type="RefSeq" id="WP_012753986.1">
    <property type="nucleotide sequence ID" value="NC_012811.1"/>
</dbReference>
<dbReference type="AlphaFoldDB" id="C5B504"/>
<evidence type="ECO:0000313" key="2">
    <source>
        <dbReference type="Proteomes" id="UP000009081"/>
    </source>
</evidence>
<dbReference type="HOGENOM" id="CLU_1516183_0_0_5"/>
<dbReference type="KEGG" id="mea:Mex_2p0691"/>
<evidence type="ECO:0000313" key="1">
    <source>
        <dbReference type="EMBL" id="ACS43536.1"/>
    </source>
</evidence>
<name>C5B504_METEA</name>
<sequence>MPVEQSQMALEAAGFAGTWERRGDRLVLYGAAAAVLLGDPARAGMEIDAQELSLLMAPEDRFALAAVLARSAAQGGMHKAEYAVRTDSGVRRFSERGRFVPDGRGGMRGVGVLLEVTQDPGPAMPEPSLDSAVDLCIDLRHRIDRVPDTTAKMGILVDMLLMEFGLMLGRRMGQRHN</sequence>
<protein>
    <recommendedName>
        <fullName evidence="3">PAS fold-3 domain-containing protein</fullName>
    </recommendedName>
</protein>
<organism evidence="1 2">
    <name type="scientific">Methylorubrum extorquens (strain ATCC 14718 / DSM 1338 / JCM 2805 / NCIMB 9133 / AM1)</name>
    <name type="common">Methylobacterium extorquens</name>
    <dbReference type="NCBI Taxonomy" id="272630"/>
    <lineage>
        <taxon>Bacteria</taxon>
        <taxon>Pseudomonadati</taxon>
        <taxon>Pseudomonadota</taxon>
        <taxon>Alphaproteobacteria</taxon>
        <taxon>Hyphomicrobiales</taxon>
        <taxon>Methylobacteriaceae</taxon>
        <taxon>Methylorubrum</taxon>
    </lineage>
</organism>
<gene>
    <name evidence="1" type="ordered locus">MexAM1_META2p0691</name>
</gene>
<evidence type="ECO:0008006" key="3">
    <source>
        <dbReference type="Google" id="ProtNLM"/>
    </source>
</evidence>
<geneLocation type="plasmid" evidence="1 2">
    <name>megaplasmid</name>
</geneLocation>
<keyword evidence="1" id="KW-0614">Plasmid</keyword>
<dbReference type="EMBL" id="CP001511">
    <property type="protein sequence ID" value="ACS43536.1"/>
    <property type="molecule type" value="Genomic_DNA"/>
</dbReference>
<keyword evidence="2" id="KW-1185">Reference proteome</keyword>
<reference evidence="1 2" key="1">
    <citation type="journal article" date="2009" name="PLoS ONE">
        <title>Methylobacterium genome sequences: a reference blueprint to investigate microbial metabolism of C1 compounds from natural and industrial sources.</title>
        <authorList>
            <person name="Vuilleumier S."/>
            <person name="Chistoserdova L."/>
            <person name="Lee M.-C."/>
            <person name="Bringel F."/>
            <person name="Lajus A."/>
            <person name="Zhou Y."/>
            <person name="Gourion B."/>
            <person name="Barbe V."/>
            <person name="Chang J."/>
            <person name="Cruveiller S."/>
            <person name="Dossat C."/>
            <person name="Gillett W."/>
            <person name="Gruffaz C."/>
            <person name="Haugen E."/>
            <person name="Hourcade E."/>
            <person name="Levy R."/>
            <person name="Mangenot S."/>
            <person name="Muller E."/>
            <person name="Nadalig T."/>
            <person name="Pagni M."/>
            <person name="Penny C."/>
            <person name="Peyraud R."/>
            <person name="Robinson D.G."/>
            <person name="Roche D."/>
            <person name="Rouy Z."/>
            <person name="Saenampechek C."/>
            <person name="Salvignol G."/>
            <person name="Vallenet D."/>
            <person name="Wu Z."/>
            <person name="Marx C.J."/>
            <person name="Vorholt J.A."/>
            <person name="Olson M.V."/>
            <person name="Kaul R."/>
            <person name="Weissenbach J."/>
            <person name="Medigue C."/>
            <person name="Lidstrom M.E."/>
        </authorList>
    </citation>
    <scope>NUCLEOTIDE SEQUENCE [LARGE SCALE GENOMIC DNA]</scope>
    <source>
        <strain evidence="2">ATCC 14718 / DSM 1338 / JCM 2805 / NCIMB 9133 / AM1</strain>
    </source>
</reference>
<accession>C5B504</accession>
<dbReference type="Gene3D" id="3.30.450.20">
    <property type="entry name" value="PAS domain"/>
    <property type="match status" value="1"/>
</dbReference>
<proteinExistence type="predicted"/>